<dbReference type="Proteomes" id="UP000824062">
    <property type="component" value="Unassembled WGS sequence"/>
</dbReference>
<protein>
    <submittedName>
        <fullName evidence="1">DUF3793 family protein</fullName>
    </submittedName>
</protein>
<name>A0A9D2EY83_9ACTN</name>
<comment type="caution">
    <text evidence="1">The sequence shown here is derived from an EMBL/GenBank/DDBJ whole genome shotgun (WGS) entry which is preliminary data.</text>
</comment>
<dbReference type="Pfam" id="PF12672">
    <property type="entry name" value="DUF3793"/>
    <property type="match status" value="1"/>
</dbReference>
<dbReference type="InterPro" id="IPR024523">
    <property type="entry name" value="DUF3793"/>
</dbReference>
<dbReference type="AlphaFoldDB" id="A0A9D2EY83"/>
<organism evidence="1 2">
    <name type="scientific">Candidatus Olsenella pullistercoris</name>
    <dbReference type="NCBI Taxonomy" id="2838712"/>
    <lineage>
        <taxon>Bacteria</taxon>
        <taxon>Bacillati</taxon>
        <taxon>Actinomycetota</taxon>
        <taxon>Coriobacteriia</taxon>
        <taxon>Coriobacteriales</taxon>
        <taxon>Atopobiaceae</taxon>
        <taxon>Olsenella</taxon>
    </lineage>
</organism>
<sequence length="223" mass="25253">MGQGMDVCLADGAECSSTRERLEARFVRCLVCQAGLVLSGSKPAAVFGFRTQIEDPATAPSWMRRLHARCLIACYAHISRKLGVRIDFLGWREERAMLLVWRPRCVRDLLSGTAVQEFLARNLLPAREHAFMRELGRRLRAYYSGRCLFPHEVGLALGYPVEDVSGFMTDGGRGARACGRWKVYGNVDEALRRFKELEREELRIKRLYSEGTPLRGLLRMGTA</sequence>
<reference evidence="1" key="1">
    <citation type="journal article" date="2021" name="PeerJ">
        <title>Extensive microbial diversity within the chicken gut microbiome revealed by metagenomics and culture.</title>
        <authorList>
            <person name="Gilroy R."/>
            <person name="Ravi A."/>
            <person name="Getino M."/>
            <person name="Pursley I."/>
            <person name="Horton D.L."/>
            <person name="Alikhan N.F."/>
            <person name="Baker D."/>
            <person name="Gharbi K."/>
            <person name="Hall N."/>
            <person name="Watson M."/>
            <person name="Adriaenssens E.M."/>
            <person name="Foster-Nyarko E."/>
            <person name="Jarju S."/>
            <person name="Secka A."/>
            <person name="Antonio M."/>
            <person name="Oren A."/>
            <person name="Chaudhuri R.R."/>
            <person name="La Ragione R."/>
            <person name="Hildebrand F."/>
            <person name="Pallen M.J."/>
        </authorList>
    </citation>
    <scope>NUCLEOTIDE SEQUENCE</scope>
    <source>
        <strain evidence="1">ChiHjej12B11-14209</strain>
    </source>
</reference>
<accession>A0A9D2EY83</accession>
<evidence type="ECO:0000313" key="1">
    <source>
        <dbReference type="EMBL" id="HIZ45617.1"/>
    </source>
</evidence>
<evidence type="ECO:0000313" key="2">
    <source>
        <dbReference type="Proteomes" id="UP000824062"/>
    </source>
</evidence>
<reference evidence="1" key="2">
    <citation type="submission" date="2021-04" db="EMBL/GenBank/DDBJ databases">
        <authorList>
            <person name="Gilroy R."/>
        </authorList>
    </citation>
    <scope>NUCLEOTIDE SEQUENCE</scope>
    <source>
        <strain evidence="1">ChiHjej12B11-14209</strain>
    </source>
</reference>
<proteinExistence type="predicted"/>
<dbReference type="EMBL" id="DXBM01000012">
    <property type="protein sequence ID" value="HIZ45617.1"/>
    <property type="molecule type" value="Genomic_DNA"/>
</dbReference>
<gene>
    <name evidence="1" type="ORF">IAA19_01130</name>
</gene>